<feature type="domain" description="Exonuclease VII large subunit C-terminal" evidence="7">
    <location>
        <begin position="125"/>
        <end position="438"/>
    </location>
</feature>
<accession>A0A943I5G2</accession>
<evidence type="ECO:0000256" key="6">
    <source>
        <dbReference type="RuleBase" id="RU004355"/>
    </source>
</evidence>
<comment type="catalytic activity">
    <reaction evidence="5 6">
        <text>Exonucleolytic cleavage in either 5'- to 3'- or 3'- to 5'-direction to yield nucleoside 5'-phosphates.</text>
        <dbReference type="EC" id="3.1.11.6"/>
    </reaction>
</comment>
<dbReference type="PANTHER" id="PTHR30008">
    <property type="entry name" value="EXODEOXYRIBONUCLEASE 7 LARGE SUBUNIT"/>
    <property type="match status" value="1"/>
</dbReference>
<dbReference type="PANTHER" id="PTHR30008:SF0">
    <property type="entry name" value="EXODEOXYRIBONUCLEASE 7 LARGE SUBUNIT"/>
    <property type="match status" value="1"/>
</dbReference>
<comment type="function">
    <text evidence="5">Bidirectionally degrades single-stranded DNA into large acid-insoluble oligonucleotides, which are then degraded further into small acid-soluble oligonucleotides.</text>
</comment>
<dbReference type="NCBIfam" id="TIGR00237">
    <property type="entry name" value="xseA"/>
    <property type="match status" value="1"/>
</dbReference>
<dbReference type="HAMAP" id="MF_00378">
    <property type="entry name" value="Exonuc_7_L"/>
    <property type="match status" value="1"/>
</dbReference>
<keyword evidence="1 5" id="KW-0963">Cytoplasm</keyword>
<evidence type="ECO:0000313" key="9">
    <source>
        <dbReference type="EMBL" id="MBS5519743.1"/>
    </source>
</evidence>
<dbReference type="Pfam" id="PF02601">
    <property type="entry name" value="Exonuc_VII_L"/>
    <property type="match status" value="1"/>
</dbReference>
<gene>
    <name evidence="5 9" type="primary">xseA</name>
    <name evidence="9" type="ORF">KHX13_05355</name>
</gene>
<protein>
    <recommendedName>
        <fullName evidence="5">Exodeoxyribonuclease 7 large subunit</fullName>
        <ecNumber evidence="5">3.1.11.6</ecNumber>
    </recommendedName>
    <alternativeName>
        <fullName evidence="5">Exodeoxyribonuclease VII large subunit</fullName>
        <shortName evidence="5">Exonuclease VII large subunit</shortName>
    </alternativeName>
</protein>
<evidence type="ECO:0000256" key="2">
    <source>
        <dbReference type="ARBA" id="ARBA00022722"/>
    </source>
</evidence>
<dbReference type="Pfam" id="PF13742">
    <property type="entry name" value="tRNA_anti_2"/>
    <property type="match status" value="1"/>
</dbReference>
<name>A0A943I5G2_9FIRM</name>
<organism evidence="9 10">
    <name type="scientific">Acidaminococcus intestini</name>
    <dbReference type="NCBI Taxonomy" id="187327"/>
    <lineage>
        <taxon>Bacteria</taxon>
        <taxon>Bacillati</taxon>
        <taxon>Bacillota</taxon>
        <taxon>Negativicutes</taxon>
        <taxon>Acidaminococcales</taxon>
        <taxon>Acidaminococcaceae</taxon>
        <taxon>Acidaminococcus</taxon>
    </lineage>
</organism>
<keyword evidence="3 5" id="KW-0378">Hydrolase</keyword>
<dbReference type="EC" id="3.1.11.6" evidence="5"/>
<reference evidence="9" key="1">
    <citation type="submission" date="2021-02" db="EMBL/GenBank/DDBJ databases">
        <title>Infant gut strain persistence is associated with maternal origin, phylogeny, and functional potential including surface adhesion and iron acquisition.</title>
        <authorList>
            <person name="Lou Y.C."/>
        </authorList>
    </citation>
    <scope>NUCLEOTIDE SEQUENCE</scope>
    <source>
        <strain evidence="9">L3_106_000M1_dasL3_106_000M1_concoct_15</strain>
    </source>
</reference>
<dbReference type="InterPro" id="IPR003753">
    <property type="entry name" value="Exonuc_VII_L"/>
</dbReference>
<evidence type="ECO:0000256" key="4">
    <source>
        <dbReference type="ARBA" id="ARBA00022839"/>
    </source>
</evidence>
<evidence type="ECO:0000259" key="8">
    <source>
        <dbReference type="Pfam" id="PF13742"/>
    </source>
</evidence>
<dbReference type="GO" id="GO:0008855">
    <property type="term" value="F:exodeoxyribonuclease VII activity"/>
    <property type="evidence" value="ECO:0007669"/>
    <property type="project" value="UniProtKB-UniRule"/>
</dbReference>
<dbReference type="GO" id="GO:0005737">
    <property type="term" value="C:cytoplasm"/>
    <property type="evidence" value="ECO:0007669"/>
    <property type="project" value="UniProtKB-SubCell"/>
</dbReference>
<dbReference type="CDD" id="cd04489">
    <property type="entry name" value="ExoVII_LU_OBF"/>
    <property type="match status" value="1"/>
</dbReference>
<comment type="subunit">
    <text evidence="5">Heterooligomer composed of large and small subunits.</text>
</comment>
<comment type="caution">
    <text evidence="9">The sequence shown here is derived from an EMBL/GenBank/DDBJ whole genome shotgun (WGS) entry which is preliminary data.</text>
</comment>
<feature type="domain" description="OB-fold nucleic acid binding" evidence="8">
    <location>
        <begin position="7"/>
        <end position="100"/>
    </location>
</feature>
<dbReference type="InterPro" id="IPR020579">
    <property type="entry name" value="Exonuc_VII_lsu_C"/>
</dbReference>
<evidence type="ECO:0000256" key="3">
    <source>
        <dbReference type="ARBA" id="ARBA00022801"/>
    </source>
</evidence>
<proteinExistence type="inferred from homology"/>
<comment type="similarity">
    <text evidence="5 6">Belongs to the XseA family.</text>
</comment>
<evidence type="ECO:0000256" key="5">
    <source>
        <dbReference type="HAMAP-Rule" id="MF_00378"/>
    </source>
</evidence>
<dbReference type="InterPro" id="IPR025824">
    <property type="entry name" value="OB-fold_nuc-bd_dom"/>
</dbReference>
<dbReference type="GO" id="GO:0006308">
    <property type="term" value="P:DNA catabolic process"/>
    <property type="evidence" value="ECO:0007669"/>
    <property type="project" value="UniProtKB-UniRule"/>
</dbReference>
<evidence type="ECO:0000313" key="10">
    <source>
        <dbReference type="Proteomes" id="UP000754226"/>
    </source>
</evidence>
<evidence type="ECO:0000259" key="7">
    <source>
        <dbReference type="Pfam" id="PF02601"/>
    </source>
</evidence>
<keyword evidence="4 5" id="KW-0269">Exonuclease</keyword>
<sequence>MIFGKVFTVSEVNLSLKELIHKDSTFANLQIQGEVSNFRRYASGHCYFNLKDGKGLIKCVMFKGSAQRLKKLPRDGDQVVGVGRIDVYERDGIYQFYVDMLMPVGTGDLMAAYEALKQKLSAEGLFDEVRKKPLPVSPRIVGVVTSADGAAIRDVIQVAGRRDSSVKIRLYPVKVQGKEAPPEIVEGIRFMNRHNLCDVLIVGRGGGSMEDLWAFNDEKVVRAIAASKIPIISAVGHEIDFTLSDFAADKRAATPSQAAEFAVPDRRRDMASYEKLDLRLKKAVTDRLSAERQRLGGVLQRPVFRYPERLTQGQSQRLDQLVQSFSASFSRRLERENMRLMKLQDHWFFRHPDIFVSRYEDHLTRLNKDLDLHFRSALSEIQQRLKEVTVKLQLLDPQKVLERGYTMTEGPEGKIMSSLVGIKEGDVIRTYFKDGALTSIVSKKEES</sequence>
<dbReference type="GO" id="GO:0003676">
    <property type="term" value="F:nucleic acid binding"/>
    <property type="evidence" value="ECO:0007669"/>
    <property type="project" value="InterPro"/>
</dbReference>
<evidence type="ECO:0000256" key="1">
    <source>
        <dbReference type="ARBA" id="ARBA00022490"/>
    </source>
</evidence>
<comment type="subcellular location">
    <subcellularLocation>
        <location evidence="5 6">Cytoplasm</location>
    </subcellularLocation>
</comment>
<dbReference type="EMBL" id="JAGZCZ010000005">
    <property type="protein sequence ID" value="MBS5519743.1"/>
    <property type="molecule type" value="Genomic_DNA"/>
</dbReference>
<dbReference type="GO" id="GO:0009318">
    <property type="term" value="C:exodeoxyribonuclease VII complex"/>
    <property type="evidence" value="ECO:0007669"/>
    <property type="project" value="UniProtKB-UniRule"/>
</dbReference>
<dbReference type="AlphaFoldDB" id="A0A943I5G2"/>
<keyword evidence="2 5" id="KW-0540">Nuclease</keyword>
<dbReference type="Proteomes" id="UP000754226">
    <property type="component" value="Unassembled WGS sequence"/>
</dbReference>